<evidence type="ECO:0000313" key="3">
    <source>
        <dbReference type="EMBL" id="PPR02051.1"/>
    </source>
</evidence>
<protein>
    <recommendedName>
        <fullName evidence="5">Anaphase-promoting complex subunit 4 WD40 domain-containing protein</fullName>
    </recommendedName>
</protein>
<feature type="compositionally biased region" description="Low complexity" evidence="2">
    <location>
        <begin position="463"/>
        <end position="524"/>
    </location>
</feature>
<evidence type="ECO:0008006" key="5">
    <source>
        <dbReference type="Google" id="ProtNLM"/>
    </source>
</evidence>
<reference evidence="3 4" key="1">
    <citation type="journal article" date="2018" name="Evol. Lett.">
        <title>Horizontal gene cluster transfer increased hallucinogenic mushroom diversity.</title>
        <authorList>
            <person name="Reynolds H.T."/>
            <person name="Vijayakumar V."/>
            <person name="Gluck-Thaler E."/>
            <person name="Korotkin H.B."/>
            <person name="Matheny P.B."/>
            <person name="Slot J.C."/>
        </authorList>
    </citation>
    <scope>NUCLEOTIDE SEQUENCE [LARGE SCALE GENOMIC DNA]</scope>
    <source>
        <strain evidence="3 4">2629</strain>
    </source>
</reference>
<sequence>MFAATTVDSVCITDPTTLKKPPPSLNLTAQPPGPPTATAWSSDNSYLYLASSNTIFRYDPESHNFEELYSVASYETVQHIAVRDVDTLIFATADKVHVLDISSTPEISQTFDTHKDTITSISISNDGKLLSSTSASSIHVHKLSDGSLSILQGGTISDDIQVSSFHLHLSTKLLVGAGKDLVIFDVAKRTAPVKTIPLSDSTIGSIVAVACSPFSKSLVAVATSGGSIGLIDLEKEKSLFRTLMVQTPLTTIGFSPEGAAIYLGTATGKLLIVDLRALDKPPKTVVISQDGNRIQTMSVQRKLAKSATDTKTPLTTTTKLNKKPSAEAMPITKKGTTSTVSSATRSKVASSPVRTRAAKPVTASPVPPRRIVATTKPTSNPVTKKVAASPKRNINDSSDDTPSKGQSDTPSGTPKRGSMKASVAPLSPPTSTRSSSAAGKTETLRRTRTLPNINKPPSPKSPPSVSSATTRQTTSRTRAASSSSRAGTEAASAASSSKTSKTTTTSTSRPASASSRPGSSISQAGKPRRGSSPVPPLPSVPKSSTAADTSPALSFEVPEIHLNARPTTPQGNERRAKSTLNVLGMGTPEVEKWIRAGSDDGRVKGKGKSVGFKEGNLSDDEDGFGARSDDDGHHVHDLSVQISPLRNRGTAGGGMSNLNAGADTWAASPGTAAPGTTSSAHELLRTIVQDVMCDFQQETKAEMMGLHLDLLNMGRGLKSELRSLMQEYVGDLKELREENARLREENARLRRGAY</sequence>
<dbReference type="OrthoDB" id="1602884at2759"/>
<dbReference type="SUPFAM" id="SSF50978">
    <property type="entry name" value="WD40 repeat-like"/>
    <property type="match status" value="1"/>
</dbReference>
<dbReference type="Proteomes" id="UP000284842">
    <property type="component" value="Unassembled WGS sequence"/>
</dbReference>
<feature type="compositionally biased region" description="Low complexity" evidence="2">
    <location>
        <begin position="309"/>
        <end position="319"/>
    </location>
</feature>
<evidence type="ECO:0000256" key="2">
    <source>
        <dbReference type="SAM" id="MobiDB-lite"/>
    </source>
</evidence>
<dbReference type="InterPro" id="IPR001680">
    <property type="entry name" value="WD40_rpt"/>
</dbReference>
<dbReference type="GO" id="GO:0005814">
    <property type="term" value="C:centriole"/>
    <property type="evidence" value="ECO:0007669"/>
    <property type="project" value="TreeGrafter"/>
</dbReference>
<dbReference type="PANTHER" id="PTHR44414">
    <property type="entry name" value="PROTEIN NEDD1"/>
    <property type="match status" value="1"/>
</dbReference>
<feature type="compositionally biased region" description="Polar residues" evidence="2">
    <location>
        <begin position="334"/>
        <end position="353"/>
    </location>
</feature>
<dbReference type="AlphaFoldDB" id="A0A409YGB4"/>
<dbReference type="GO" id="GO:0005737">
    <property type="term" value="C:cytoplasm"/>
    <property type="evidence" value="ECO:0007669"/>
    <property type="project" value="TreeGrafter"/>
</dbReference>
<evidence type="ECO:0000256" key="1">
    <source>
        <dbReference type="SAM" id="Coils"/>
    </source>
</evidence>
<dbReference type="GO" id="GO:0036064">
    <property type="term" value="C:ciliary basal body"/>
    <property type="evidence" value="ECO:0007669"/>
    <property type="project" value="TreeGrafter"/>
</dbReference>
<dbReference type="EMBL" id="NHTK01001192">
    <property type="protein sequence ID" value="PPR02051.1"/>
    <property type="molecule type" value="Genomic_DNA"/>
</dbReference>
<dbReference type="InterPro" id="IPR036322">
    <property type="entry name" value="WD40_repeat_dom_sf"/>
</dbReference>
<feature type="coiled-coil region" evidence="1">
    <location>
        <begin position="718"/>
        <end position="752"/>
    </location>
</feature>
<comment type="caution">
    <text evidence="3">The sequence shown here is derived from an EMBL/GenBank/DDBJ whole genome shotgun (WGS) entry which is preliminary data.</text>
</comment>
<keyword evidence="4" id="KW-1185">Reference proteome</keyword>
<dbReference type="InParanoid" id="A0A409YGB4"/>
<dbReference type="GO" id="GO:0043015">
    <property type="term" value="F:gamma-tubulin binding"/>
    <property type="evidence" value="ECO:0007669"/>
    <property type="project" value="TreeGrafter"/>
</dbReference>
<dbReference type="InterPro" id="IPR015943">
    <property type="entry name" value="WD40/YVTN_repeat-like_dom_sf"/>
</dbReference>
<organism evidence="3 4">
    <name type="scientific">Panaeolus cyanescens</name>
    <dbReference type="NCBI Taxonomy" id="181874"/>
    <lineage>
        <taxon>Eukaryota</taxon>
        <taxon>Fungi</taxon>
        <taxon>Dikarya</taxon>
        <taxon>Basidiomycota</taxon>
        <taxon>Agaricomycotina</taxon>
        <taxon>Agaricomycetes</taxon>
        <taxon>Agaricomycetidae</taxon>
        <taxon>Agaricales</taxon>
        <taxon>Agaricineae</taxon>
        <taxon>Galeropsidaceae</taxon>
        <taxon>Panaeolus</taxon>
    </lineage>
</organism>
<feature type="compositionally biased region" description="Polar residues" evidence="2">
    <location>
        <begin position="403"/>
        <end position="412"/>
    </location>
</feature>
<dbReference type="PANTHER" id="PTHR44414:SF1">
    <property type="entry name" value="PROTEIN NEDD1"/>
    <property type="match status" value="1"/>
</dbReference>
<keyword evidence="1" id="KW-0175">Coiled coil</keyword>
<dbReference type="InterPro" id="IPR052818">
    <property type="entry name" value="NEDD1_Spindle_Assembly"/>
</dbReference>
<evidence type="ECO:0000313" key="4">
    <source>
        <dbReference type="Proteomes" id="UP000284842"/>
    </source>
</evidence>
<gene>
    <name evidence="3" type="ORF">CVT24_011150</name>
</gene>
<feature type="region of interest" description="Disordered" evidence="2">
    <location>
        <begin position="605"/>
        <end position="634"/>
    </location>
</feature>
<dbReference type="STRING" id="181874.A0A409YGB4"/>
<dbReference type="GO" id="GO:0000922">
    <property type="term" value="C:spindle pole"/>
    <property type="evidence" value="ECO:0007669"/>
    <property type="project" value="TreeGrafter"/>
</dbReference>
<feature type="compositionally biased region" description="Low complexity" evidence="2">
    <location>
        <begin position="429"/>
        <end position="438"/>
    </location>
</feature>
<feature type="region of interest" description="Disordered" evidence="2">
    <location>
        <begin position="304"/>
        <end position="576"/>
    </location>
</feature>
<dbReference type="GO" id="GO:0000278">
    <property type="term" value="P:mitotic cell cycle"/>
    <property type="evidence" value="ECO:0007669"/>
    <property type="project" value="TreeGrafter"/>
</dbReference>
<proteinExistence type="predicted"/>
<dbReference type="GO" id="GO:0007020">
    <property type="term" value="P:microtubule nucleation"/>
    <property type="evidence" value="ECO:0007669"/>
    <property type="project" value="TreeGrafter"/>
</dbReference>
<dbReference type="SMART" id="SM00320">
    <property type="entry name" value="WD40"/>
    <property type="match status" value="4"/>
</dbReference>
<dbReference type="Gene3D" id="2.130.10.10">
    <property type="entry name" value="YVTN repeat-like/Quinoprotein amine dehydrogenase"/>
    <property type="match status" value="2"/>
</dbReference>
<name>A0A409YGB4_9AGAR</name>
<accession>A0A409YGB4</accession>